<keyword evidence="3" id="KW-1185">Reference proteome</keyword>
<gene>
    <name evidence="2" type="ORF">PG993_012696</name>
</gene>
<dbReference type="InterPro" id="IPR001810">
    <property type="entry name" value="F-box_dom"/>
</dbReference>
<evidence type="ECO:0000259" key="1">
    <source>
        <dbReference type="PROSITE" id="PS50181"/>
    </source>
</evidence>
<proteinExistence type="predicted"/>
<dbReference type="Proteomes" id="UP001444661">
    <property type="component" value="Unassembled WGS sequence"/>
</dbReference>
<evidence type="ECO:0000313" key="2">
    <source>
        <dbReference type="EMBL" id="KAK8024630.1"/>
    </source>
</evidence>
<feature type="domain" description="F-box" evidence="1">
    <location>
        <begin position="462"/>
        <end position="511"/>
    </location>
</feature>
<dbReference type="PROSITE" id="PS50181">
    <property type="entry name" value="FBOX"/>
    <property type="match status" value="2"/>
</dbReference>
<dbReference type="Pfam" id="PF00646">
    <property type="entry name" value="F-box"/>
    <property type="match status" value="2"/>
</dbReference>
<protein>
    <recommendedName>
        <fullName evidence="1">F-box domain-containing protein</fullName>
    </recommendedName>
</protein>
<sequence length="630" mass="71701">MDRINALTRHMVVDPSTRDQTTDHLPGVFVSNATVAQPREDAILPEPNPLRPLYLLQPLLDLPMELFEQILKELPFESHVALSLTCRAARQVFLTLHDNNALWASRRAVEHKIAHSLFLVLLARDLRDRYFYCESCPWLHPFYDVATEMSRSKLRGRLAAPAEFTRLYHHHIDCACSYLVSLKQVAANGGESFPITKRQLRLVQHHSACGHGIPARYFCREISSVWMKEPPAMGSLLAPSSSSLLGVPPRRPPPPRWRQRAYLGVDDANQLYFLDRHELLYEGHDAQVVRRFLDQTPYWVCPHMVMHDPFRSGDENNNSPDYQYSDMSTPRRALGTRMHIFVDRGEWEWREGRDYSHFTRLPVYGPGSVMSPLLFREDRFGTPFCSSGEDSKSQLVWCRGCRSNWDVYTGWLAQDHRRVYGFRNDMGGGGDDVRVMASLTVMTQPSDTTVSTGVPCDSPSPFDLLMELPIEVFDLIIEELPVASQLALSLTCHAARKVLEHHLKDWNWTSFRRTCTRPLLSGSSQAAQEICRELLGDYLAKDLADRFVYCNAFMSFLAGGWTSSSTGCSTTGGKFSLSKRQNALVENHYCHGHGIPAHHFCKEIETLQLPVTSSLWKLLLASALVPRWDQ</sequence>
<organism evidence="2 3">
    <name type="scientific">Apiospora rasikravindrae</name>
    <dbReference type="NCBI Taxonomy" id="990691"/>
    <lineage>
        <taxon>Eukaryota</taxon>
        <taxon>Fungi</taxon>
        <taxon>Dikarya</taxon>
        <taxon>Ascomycota</taxon>
        <taxon>Pezizomycotina</taxon>
        <taxon>Sordariomycetes</taxon>
        <taxon>Xylariomycetidae</taxon>
        <taxon>Amphisphaeriales</taxon>
        <taxon>Apiosporaceae</taxon>
        <taxon>Apiospora</taxon>
    </lineage>
</organism>
<evidence type="ECO:0000313" key="3">
    <source>
        <dbReference type="Proteomes" id="UP001444661"/>
    </source>
</evidence>
<reference evidence="2 3" key="1">
    <citation type="submission" date="2023-01" db="EMBL/GenBank/DDBJ databases">
        <title>Analysis of 21 Apiospora genomes using comparative genomics revels a genus with tremendous synthesis potential of carbohydrate active enzymes and secondary metabolites.</title>
        <authorList>
            <person name="Sorensen T."/>
        </authorList>
    </citation>
    <scope>NUCLEOTIDE SEQUENCE [LARGE SCALE GENOMIC DNA]</scope>
    <source>
        <strain evidence="2 3">CBS 33761</strain>
    </source>
</reference>
<name>A0ABR1S356_9PEZI</name>
<comment type="caution">
    <text evidence="2">The sequence shown here is derived from an EMBL/GenBank/DDBJ whole genome shotgun (WGS) entry which is preliminary data.</text>
</comment>
<accession>A0ABR1S356</accession>
<dbReference type="EMBL" id="JAQQWK010000011">
    <property type="protein sequence ID" value="KAK8024630.1"/>
    <property type="molecule type" value="Genomic_DNA"/>
</dbReference>
<feature type="domain" description="F-box" evidence="1">
    <location>
        <begin position="56"/>
        <end position="106"/>
    </location>
</feature>
<dbReference type="InterPro" id="IPR036047">
    <property type="entry name" value="F-box-like_dom_sf"/>
</dbReference>
<dbReference type="SMART" id="SM00256">
    <property type="entry name" value="FBOX"/>
    <property type="match status" value="2"/>
</dbReference>
<dbReference type="SUPFAM" id="SSF81383">
    <property type="entry name" value="F-box domain"/>
    <property type="match status" value="1"/>
</dbReference>